<dbReference type="SUPFAM" id="SSF48452">
    <property type="entry name" value="TPR-like"/>
    <property type="match status" value="1"/>
</dbReference>
<dbReference type="AlphaFoldDB" id="A0A7Z0WHK1"/>
<dbReference type="GO" id="GO:0003677">
    <property type="term" value="F:DNA binding"/>
    <property type="evidence" value="ECO:0007669"/>
    <property type="project" value="InterPro"/>
</dbReference>
<protein>
    <recommendedName>
        <fullName evidence="1">Bacterial transcriptional activator domain-containing protein</fullName>
    </recommendedName>
</protein>
<evidence type="ECO:0000313" key="3">
    <source>
        <dbReference type="Proteomes" id="UP000185696"/>
    </source>
</evidence>
<evidence type="ECO:0000259" key="1">
    <source>
        <dbReference type="SMART" id="SM01043"/>
    </source>
</evidence>
<keyword evidence="3" id="KW-1185">Reference proteome</keyword>
<dbReference type="InterPro" id="IPR036388">
    <property type="entry name" value="WH-like_DNA-bd_sf"/>
</dbReference>
<reference evidence="2 3" key="1">
    <citation type="submission" date="2016-12" db="EMBL/GenBank/DDBJ databases">
        <title>The draft genome sequence of Actinophytocola xinjiangensis.</title>
        <authorList>
            <person name="Wang W."/>
            <person name="Yuan L."/>
        </authorList>
    </citation>
    <scope>NUCLEOTIDE SEQUENCE [LARGE SCALE GENOMIC DNA]</scope>
    <source>
        <strain evidence="2 3">CGMCC 4.4663</strain>
    </source>
</reference>
<name>A0A7Z0WHK1_9PSEU</name>
<sequence length="654" mass="68922">MCDSEVRTVSTDPVSRGDRLATELMLAGGGGAGTREPGGWQRVLQATIRDGFEDTIARVAVRRANAGAPPDVARLSFTEAVLVRASGDCDGATERVARAVDVAAGLPEFGPAAALFGVPGRAPAADRDTTVATVIAVLHGARCALDRESVDVALDRAETAVDLCGTAGLRGFGPYALSLRARALAGLGRLDDALLDALLAERGQGTADRVYGLLTLGTVHRRRRDGAGARAALDAALKFLPGDVERAALAPAVLAELARTCARDDAAVARGYADRSVATATGGGRRAALLARGWVALAAGDLVTAAADAAAVRAAARSDSCPASTGEAWELQALAAGSEGATREGLREAVMAYRQVPDVAGEAVARVVGTALRRGPGHQLTPADHELLRGHGILAGRGVADALTVVLGRGPRIVVQALGGFRVVRDDEEVKAHEWQSRKARDLLRILVCSRGGPVPRARLMELLWPGLPSAAGGRRLSVQLSVLRRALAVTGPGRTVDPLVADRRTVSLNTDVVAIDAERFLGAAREALVAFRGGAANTPDLLALAEDLHTGEFMPDEPYATWTYELRDEVDAVYGEVLRARAASVPDFDHRTSCLRRILARDPYDEGAHLELVTELRRAGRHGEARRRYDLYLASMREIGVSPAVRREQLGTR</sequence>
<feature type="domain" description="Bacterial transcriptional activator" evidence="1">
    <location>
        <begin position="516"/>
        <end position="647"/>
    </location>
</feature>
<dbReference type="InterPro" id="IPR005158">
    <property type="entry name" value="BTAD"/>
</dbReference>
<dbReference type="PANTHER" id="PTHR35807:SF2">
    <property type="entry name" value="TRANSCRIPTIONAL ACTIVATOR DOMAIN"/>
    <property type="match status" value="1"/>
</dbReference>
<dbReference type="PANTHER" id="PTHR35807">
    <property type="entry name" value="TRANSCRIPTIONAL REGULATOR REDD-RELATED"/>
    <property type="match status" value="1"/>
</dbReference>
<accession>A0A7Z0WHK1</accession>
<dbReference type="Gene3D" id="1.10.10.10">
    <property type="entry name" value="Winged helix-like DNA-binding domain superfamily/Winged helix DNA-binding domain"/>
    <property type="match status" value="1"/>
</dbReference>
<dbReference type="Proteomes" id="UP000185696">
    <property type="component" value="Unassembled WGS sequence"/>
</dbReference>
<evidence type="ECO:0000313" key="2">
    <source>
        <dbReference type="EMBL" id="OLF07380.1"/>
    </source>
</evidence>
<comment type="caution">
    <text evidence="2">The sequence shown here is derived from an EMBL/GenBank/DDBJ whole genome shotgun (WGS) entry which is preliminary data.</text>
</comment>
<dbReference type="SMART" id="SM01043">
    <property type="entry name" value="BTAD"/>
    <property type="match status" value="1"/>
</dbReference>
<dbReference type="InterPro" id="IPR051677">
    <property type="entry name" value="AfsR-DnrI-RedD_regulator"/>
</dbReference>
<dbReference type="EMBL" id="MSIF01000016">
    <property type="protein sequence ID" value="OLF07380.1"/>
    <property type="molecule type" value="Genomic_DNA"/>
</dbReference>
<dbReference type="InterPro" id="IPR016032">
    <property type="entry name" value="Sig_transdc_resp-reg_C-effctor"/>
</dbReference>
<organism evidence="2 3">
    <name type="scientific">Actinophytocola xinjiangensis</name>
    <dbReference type="NCBI Taxonomy" id="485602"/>
    <lineage>
        <taxon>Bacteria</taxon>
        <taxon>Bacillati</taxon>
        <taxon>Actinomycetota</taxon>
        <taxon>Actinomycetes</taxon>
        <taxon>Pseudonocardiales</taxon>
        <taxon>Pseudonocardiaceae</taxon>
    </lineage>
</organism>
<proteinExistence type="predicted"/>
<dbReference type="Gene3D" id="1.25.40.10">
    <property type="entry name" value="Tetratricopeptide repeat domain"/>
    <property type="match status" value="2"/>
</dbReference>
<dbReference type="SUPFAM" id="SSF46894">
    <property type="entry name" value="C-terminal effector domain of the bipartite response regulators"/>
    <property type="match status" value="1"/>
</dbReference>
<dbReference type="GO" id="GO:0006355">
    <property type="term" value="P:regulation of DNA-templated transcription"/>
    <property type="evidence" value="ECO:0007669"/>
    <property type="project" value="InterPro"/>
</dbReference>
<dbReference type="InterPro" id="IPR011990">
    <property type="entry name" value="TPR-like_helical_dom_sf"/>
</dbReference>
<gene>
    <name evidence="2" type="ORF">BLA60_27845</name>
</gene>